<evidence type="ECO:0000313" key="3">
    <source>
        <dbReference type="Proteomes" id="UP000235965"/>
    </source>
</evidence>
<evidence type="ECO:0000313" key="2">
    <source>
        <dbReference type="EMBL" id="PNF24647.1"/>
    </source>
</evidence>
<dbReference type="AlphaFoldDB" id="A0A2J7Q7U0"/>
<dbReference type="InParanoid" id="A0A2J7Q7U0"/>
<reference evidence="2 3" key="1">
    <citation type="submission" date="2017-12" db="EMBL/GenBank/DDBJ databases">
        <title>Hemimetabolous genomes reveal molecular basis of termite eusociality.</title>
        <authorList>
            <person name="Harrison M.C."/>
            <person name="Jongepier E."/>
            <person name="Robertson H.M."/>
            <person name="Arning N."/>
            <person name="Bitard-Feildel T."/>
            <person name="Chao H."/>
            <person name="Childers C.P."/>
            <person name="Dinh H."/>
            <person name="Doddapaneni H."/>
            <person name="Dugan S."/>
            <person name="Gowin J."/>
            <person name="Greiner C."/>
            <person name="Han Y."/>
            <person name="Hu H."/>
            <person name="Hughes D.S.T."/>
            <person name="Huylmans A.-K."/>
            <person name="Kemena C."/>
            <person name="Kremer L.P.M."/>
            <person name="Lee S.L."/>
            <person name="Lopez-Ezquerra A."/>
            <person name="Mallet L."/>
            <person name="Monroy-Kuhn J.M."/>
            <person name="Moser A."/>
            <person name="Murali S.C."/>
            <person name="Muzny D.M."/>
            <person name="Otani S."/>
            <person name="Piulachs M.-D."/>
            <person name="Poelchau M."/>
            <person name="Qu J."/>
            <person name="Schaub F."/>
            <person name="Wada-Katsumata A."/>
            <person name="Worley K.C."/>
            <person name="Xie Q."/>
            <person name="Ylla G."/>
            <person name="Poulsen M."/>
            <person name="Gibbs R.A."/>
            <person name="Schal C."/>
            <person name="Richards S."/>
            <person name="Belles X."/>
            <person name="Korb J."/>
            <person name="Bornberg-Bauer E."/>
        </authorList>
    </citation>
    <scope>NUCLEOTIDE SEQUENCE [LARGE SCALE GENOMIC DNA]</scope>
    <source>
        <tissue evidence="2">Whole body</tissue>
    </source>
</reference>
<comment type="caution">
    <text evidence="2">The sequence shown here is derived from an EMBL/GenBank/DDBJ whole genome shotgun (WGS) entry which is preliminary data.</text>
</comment>
<dbReference type="SMART" id="SM00596">
    <property type="entry name" value="PRE_C2HC"/>
    <property type="match status" value="1"/>
</dbReference>
<protein>
    <recommendedName>
        <fullName evidence="1">Pre-C2HC domain-containing protein</fullName>
    </recommendedName>
</protein>
<dbReference type="Proteomes" id="UP000235965">
    <property type="component" value="Unassembled WGS sequence"/>
</dbReference>
<name>A0A2J7Q7U0_9NEOP</name>
<sequence length="351" mass="40985">MANNIIKINCNSPETYRKMINFMRENNIIFHSYQPRDERAYKIVIKHLHHTVELKDITEELAELGHKVRNIINAKHRQTKEPLNLFFVDLEPANNNKEVYKIRSLQNKIIEIEPPNKSKHIIQCTRCQLYGHSKTYCNRPYLCVKCGGHHNSTACKKSRDTPAKCGLCGGLHPANYKGCEYYHNLTKNRKATQKMQIPNDNYTTAPDPHPVAPLPNTLPILPPRVNRSYADVTRGRRSKLSLENKILIYKTVIIPIWTYGIELWGCACKSNTNIIQRSQSKILRMLVDAPWYVSNETLHKDLKLKFVKDIILDRSRQHMSKIETHENELLQPLREPTNNRRLKRKWPNDLI</sequence>
<organism evidence="2 3">
    <name type="scientific">Cryptotermes secundus</name>
    <dbReference type="NCBI Taxonomy" id="105785"/>
    <lineage>
        <taxon>Eukaryota</taxon>
        <taxon>Metazoa</taxon>
        <taxon>Ecdysozoa</taxon>
        <taxon>Arthropoda</taxon>
        <taxon>Hexapoda</taxon>
        <taxon>Insecta</taxon>
        <taxon>Pterygota</taxon>
        <taxon>Neoptera</taxon>
        <taxon>Polyneoptera</taxon>
        <taxon>Dictyoptera</taxon>
        <taxon>Blattodea</taxon>
        <taxon>Blattoidea</taxon>
        <taxon>Termitoidae</taxon>
        <taxon>Kalotermitidae</taxon>
        <taxon>Cryptotermitinae</taxon>
        <taxon>Cryptotermes</taxon>
    </lineage>
</organism>
<dbReference type="Pfam" id="PF07530">
    <property type="entry name" value="PRE_C2HC"/>
    <property type="match status" value="1"/>
</dbReference>
<proteinExistence type="predicted"/>
<feature type="domain" description="Pre-C2HC" evidence="1">
    <location>
        <begin position="54"/>
        <end position="122"/>
    </location>
</feature>
<keyword evidence="3" id="KW-1185">Reference proteome</keyword>
<dbReference type="EMBL" id="NEVH01017115">
    <property type="protein sequence ID" value="PNF24647.1"/>
    <property type="molecule type" value="Genomic_DNA"/>
</dbReference>
<evidence type="ECO:0000259" key="1">
    <source>
        <dbReference type="SMART" id="SM00596"/>
    </source>
</evidence>
<dbReference type="InterPro" id="IPR006579">
    <property type="entry name" value="Pre_C2HC_dom"/>
</dbReference>
<gene>
    <name evidence="2" type="ORF">B7P43_G18252</name>
</gene>
<accession>A0A2J7Q7U0</accession>